<dbReference type="SMART" id="SM00283">
    <property type="entry name" value="MA"/>
    <property type="match status" value="1"/>
</dbReference>
<comment type="similarity">
    <text evidence="2">Belongs to the methyl-accepting chemotaxis (MCP) protein family.</text>
</comment>
<evidence type="ECO:0000256" key="3">
    <source>
        <dbReference type="PROSITE-ProRule" id="PRU00284"/>
    </source>
</evidence>
<dbReference type="Proteomes" id="UP000503482">
    <property type="component" value="Chromosome"/>
</dbReference>
<dbReference type="GO" id="GO:0016020">
    <property type="term" value="C:membrane"/>
    <property type="evidence" value="ECO:0007669"/>
    <property type="project" value="InterPro"/>
</dbReference>
<dbReference type="PANTHER" id="PTHR43531">
    <property type="entry name" value="PROTEIN ICFG"/>
    <property type="match status" value="1"/>
</dbReference>
<evidence type="ECO:0000256" key="1">
    <source>
        <dbReference type="ARBA" id="ARBA00022500"/>
    </source>
</evidence>
<evidence type="ECO:0000313" key="6">
    <source>
        <dbReference type="Proteomes" id="UP000503482"/>
    </source>
</evidence>
<sequence>MFFPNKGNEAILKALDDIDSFINNNINSIPHIEGTCSGFNLEIKKKLEKISSSLRIKNDEELKVYGEIMLISEKLSDGNINDKIYHTKTSNEKLNYIAKTFNNLVDHLKYMVQTILDVLAEYSKHNYLRKVEIPNLKGEFKMLIEGVNTLRGTITLMLKENKENGLTLDRTSDILLTNVDKLNQSSNEAAVSLEQSAAAMEQITSNIKNNTENIAKMAKLSDELITATNTGENLANQTTVAMEEINTQVNSISEAISIIDQIAFQTNILSLNAAVEAATAGEAGRGFAVVAAEVRNLAARSAEAAKEIKNIVEIATIKANNGKNIANKMISGYRDLSENISHTTNIIQDIQFASKEQLDGIVQINDAINLLDRQTQVNASIATESHDVALVTDKISKLIVENADKKQFEGKDEVKIKVEL</sequence>
<dbReference type="InterPro" id="IPR004089">
    <property type="entry name" value="MCPsignal_dom"/>
</dbReference>
<dbReference type="InterPro" id="IPR051310">
    <property type="entry name" value="MCP_chemotaxis"/>
</dbReference>
<keyword evidence="3" id="KW-0807">Transducer</keyword>
<evidence type="ECO:0000259" key="4">
    <source>
        <dbReference type="PROSITE" id="PS50111"/>
    </source>
</evidence>
<dbReference type="PROSITE" id="PS50111">
    <property type="entry name" value="CHEMOTAXIS_TRANSDUC_2"/>
    <property type="match status" value="1"/>
</dbReference>
<dbReference type="AlphaFoldDB" id="A0AAE7B818"/>
<keyword evidence="6" id="KW-1185">Reference proteome</keyword>
<organism evidence="5 6">
    <name type="scientific">Arcobacter venerupis</name>
    <dbReference type="NCBI Taxonomy" id="1054033"/>
    <lineage>
        <taxon>Bacteria</taxon>
        <taxon>Pseudomonadati</taxon>
        <taxon>Campylobacterota</taxon>
        <taxon>Epsilonproteobacteria</taxon>
        <taxon>Campylobacterales</taxon>
        <taxon>Arcobacteraceae</taxon>
        <taxon>Arcobacter</taxon>
    </lineage>
</organism>
<name>A0AAE7B818_9BACT</name>
<dbReference type="GO" id="GO:0004888">
    <property type="term" value="F:transmembrane signaling receptor activity"/>
    <property type="evidence" value="ECO:0007669"/>
    <property type="project" value="InterPro"/>
</dbReference>
<dbReference type="Gene3D" id="1.10.287.950">
    <property type="entry name" value="Methyl-accepting chemotaxis protein"/>
    <property type="match status" value="1"/>
</dbReference>
<evidence type="ECO:0000313" key="5">
    <source>
        <dbReference type="EMBL" id="QKF65640.1"/>
    </source>
</evidence>
<dbReference type="EMBL" id="CP053840">
    <property type="protein sequence ID" value="QKF65640.1"/>
    <property type="molecule type" value="Genomic_DNA"/>
</dbReference>
<evidence type="ECO:0000256" key="2">
    <source>
        <dbReference type="ARBA" id="ARBA00029447"/>
    </source>
</evidence>
<dbReference type="PRINTS" id="PR00260">
    <property type="entry name" value="CHEMTRNSDUCR"/>
</dbReference>
<dbReference type="InterPro" id="IPR004090">
    <property type="entry name" value="Chemotax_Me-accpt_rcpt"/>
</dbReference>
<dbReference type="KEGG" id="avp:AVENP_0058"/>
<dbReference type="GO" id="GO:0006935">
    <property type="term" value="P:chemotaxis"/>
    <property type="evidence" value="ECO:0007669"/>
    <property type="project" value="UniProtKB-KW"/>
</dbReference>
<gene>
    <name evidence="5" type="ORF">AVENP_0058</name>
</gene>
<reference evidence="5 6" key="1">
    <citation type="submission" date="2020-05" db="EMBL/GenBank/DDBJ databases">
        <title>Complete genome sequencing of Campylobacter and Arcobacter type strains.</title>
        <authorList>
            <person name="Miller W.G."/>
            <person name="Yee E."/>
        </authorList>
    </citation>
    <scope>NUCLEOTIDE SEQUENCE [LARGE SCALE GENOMIC DNA]</scope>
    <source>
        <strain evidence="5 6">LMG 26156</strain>
    </source>
</reference>
<dbReference type="GO" id="GO:0007165">
    <property type="term" value="P:signal transduction"/>
    <property type="evidence" value="ECO:0007669"/>
    <property type="project" value="UniProtKB-KW"/>
</dbReference>
<keyword evidence="1" id="KW-0145">Chemotaxis</keyword>
<protein>
    <submittedName>
        <fullName evidence="5">MCP-domain signal transduction protein</fullName>
    </submittedName>
</protein>
<accession>A0AAE7B818</accession>
<dbReference type="PANTHER" id="PTHR43531:SF11">
    <property type="entry name" value="METHYL-ACCEPTING CHEMOTAXIS PROTEIN 3"/>
    <property type="match status" value="1"/>
</dbReference>
<proteinExistence type="inferred from homology"/>
<feature type="domain" description="Methyl-accepting transducer" evidence="4">
    <location>
        <begin position="164"/>
        <end position="389"/>
    </location>
</feature>
<dbReference type="Pfam" id="PF00015">
    <property type="entry name" value="MCPsignal"/>
    <property type="match status" value="1"/>
</dbReference>
<dbReference type="SUPFAM" id="SSF58104">
    <property type="entry name" value="Methyl-accepting chemotaxis protein (MCP) signaling domain"/>
    <property type="match status" value="1"/>
</dbReference>